<dbReference type="Proteomes" id="UP000290253">
    <property type="component" value="Unassembled WGS sequence"/>
</dbReference>
<keyword evidence="6 7" id="KW-0066">ATP synthesis</keyword>
<evidence type="ECO:0000256" key="1">
    <source>
        <dbReference type="ARBA" id="ARBA00004370"/>
    </source>
</evidence>
<evidence type="ECO:0000256" key="4">
    <source>
        <dbReference type="ARBA" id="ARBA00023065"/>
    </source>
</evidence>
<dbReference type="RefSeq" id="WP_129208709.1">
    <property type="nucleotide sequence ID" value="NZ_BMGU01000004.1"/>
</dbReference>
<proteinExistence type="inferred from homology"/>
<organism evidence="8 9">
    <name type="scientific">Silvibacterium dinghuense</name>
    <dbReference type="NCBI Taxonomy" id="1560006"/>
    <lineage>
        <taxon>Bacteria</taxon>
        <taxon>Pseudomonadati</taxon>
        <taxon>Acidobacteriota</taxon>
        <taxon>Terriglobia</taxon>
        <taxon>Terriglobales</taxon>
        <taxon>Acidobacteriaceae</taxon>
        <taxon>Silvibacterium</taxon>
    </lineage>
</organism>
<dbReference type="GO" id="GO:0005886">
    <property type="term" value="C:plasma membrane"/>
    <property type="evidence" value="ECO:0007669"/>
    <property type="project" value="UniProtKB-SubCell"/>
</dbReference>
<reference evidence="8 9" key="1">
    <citation type="journal article" date="2016" name="Int. J. Syst. Evol. Microbiol.">
        <title>Acidipila dinghuensis sp. nov., an acidobacterium isolated from forest soil.</title>
        <authorList>
            <person name="Jiang Y.W."/>
            <person name="Wang J."/>
            <person name="Chen M.H."/>
            <person name="Lv Y.Y."/>
            <person name="Qiu L.H."/>
        </authorList>
    </citation>
    <scope>NUCLEOTIDE SEQUENCE [LARGE SCALE GENOMIC DNA]</scope>
    <source>
        <strain evidence="8 9">DHOF10</strain>
    </source>
</reference>
<dbReference type="InterPro" id="IPR000711">
    <property type="entry name" value="ATPase_OSCP/dsu"/>
</dbReference>
<evidence type="ECO:0000313" key="8">
    <source>
        <dbReference type="EMBL" id="RXS95512.1"/>
    </source>
</evidence>
<dbReference type="PRINTS" id="PR00125">
    <property type="entry name" value="ATPASEDELTA"/>
</dbReference>
<keyword evidence="4 7" id="KW-0406">Ion transport</keyword>
<comment type="subcellular location">
    <subcellularLocation>
        <location evidence="7">Cell membrane</location>
        <topology evidence="7">Peripheral membrane protein</topology>
    </subcellularLocation>
    <subcellularLocation>
        <location evidence="1">Membrane</location>
    </subcellularLocation>
</comment>
<accession>A0A4Q1SE37</accession>
<dbReference type="GO" id="GO:0046933">
    <property type="term" value="F:proton-transporting ATP synthase activity, rotational mechanism"/>
    <property type="evidence" value="ECO:0007669"/>
    <property type="project" value="UniProtKB-UniRule"/>
</dbReference>
<keyword evidence="5 7" id="KW-0472">Membrane</keyword>
<evidence type="ECO:0000256" key="2">
    <source>
        <dbReference type="ARBA" id="ARBA00022448"/>
    </source>
</evidence>
<dbReference type="AlphaFoldDB" id="A0A4Q1SE37"/>
<gene>
    <name evidence="7 8" type="primary">atpH</name>
    <name evidence="8" type="ORF">ESZ00_13140</name>
</gene>
<keyword evidence="3 7" id="KW-0375">Hydrogen ion transport</keyword>
<evidence type="ECO:0000256" key="3">
    <source>
        <dbReference type="ARBA" id="ARBA00022781"/>
    </source>
</evidence>
<comment type="caution">
    <text evidence="8">The sequence shown here is derived from an EMBL/GenBank/DDBJ whole genome shotgun (WGS) entry which is preliminary data.</text>
</comment>
<dbReference type="SUPFAM" id="SSF47928">
    <property type="entry name" value="N-terminal domain of the delta subunit of the F1F0-ATP synthase"/>
    <property type="match status" value="1"/>
</dbReference>
<comment type="function">
    <text evidence="7">This protein is part of the stalk that links CF(0) to CF(1). It either transmits conformational changes from CF(0) to CF(1) or is implicated in proton conduction.</text>
</comment>
<dbReference type="InterPro" id="IPR026015">
    <property type="entry name" value="ATP_synth_OSCP/delta_N_sf"/>
</dbReference>
<keyword evidence="2 7" id="KW-0813">Transport</keyword>
<dbReference type="EMBL" id="SDMK01000002">
    <property type="protein sequence ID" value="RXS95512.1"/>
    <property type="molecule type" value="Genomic_DNA"/>
</dbReference>
<dbReference type="OrthoDB" id="9802471at2"/>
<dbReference type="HAMAP" id="MF_01416">
    <property type="entry name" value="ATP_synth_delta_bact"/>
    <property type="match status" value="1"/>
</dbReference>
<evidence type="ECO:0000313" key="9">
    <source>
        <dbReference type="Proteomes" id="UP000290253"/>
    </source>
</evidence>
<dbReference type="Gene3D" id="1.10.520.20">
    <property type="entry name" value="N-terminal domain of the delta subunit of the F1F0-ATP synthase"/>
    <property type="match status" value="1"/>
</dbReference>
<dbReference type="Pfam" id="PF00213">
    <property type="entry name" value="OSCP"/>
    <property type="match status" value="1"/>
</dbReference>
<protein>
    <recommendedName>
        <fullName evidence="7">ATP synthase subunit delta</fullName>
    </recommendedName>
    <alternativeName>
        <fullName evidence="7">ATP synthase F(1) sector subunit delta</fullName>
    </alternativeName>
    <alternativeName>
        <fullName evidence="7">F-type ATPase subunit delta</fullName>
        <shortName evidence="7">F-ATPase subunit delta</shortName>
    </alternativeName>
</protein>
<comment type="function">
    <text evidence="7">F(1)F(0) ATP synthase produces ATP from ADP in the presence of a proton or sodium gradient. F-type ATPases consist of two structural domains, F(1) containing the extramembraneous catalytic core and F(0) containing the membrane proton channel, linked together by a central stalk and a peripheral stalk. During catalysis, ATP synthesis in the catalytic domain of F(1) is coupled via a rotary mechanism of the central stalk subunits to proton translocation.</text>
</comment>
<name>A0A4Q1SE37_9BACT</name>
<sequence>MSALAARYARALAEVLREAHQNPTPVQSQLDDFVAAWNTSADLREVFLDPSFPVAEKVAILDKLNTKLQLTQQARNFVAVLINHGRLHDLREIVAAFHEVVDEELGVSVVAVTSARALGEDQRRDLEQQIAGMTQTKIRASYQEDASLLGGVIVRIGSTVYDGSVRGRLDRLKEELIAG</sequence>
<evidence type="ECO:0000256" key="5">
    <source>
        <dbReference type="ARBA" id="ARBA00023136"/>
    </source>
</evidence>
<dbReference type="NCBIfam" id="TIGR01145">
    <property type="entry name" value="ATP_synt_delta"/>
    <property type="match status" value="1"/>
</dbReference>
<evidence type="ECO:0000256" key="7">
    <source>
        <dbReference type="HAMAP-Rule" id="MF_01416"/>
    </source>
</evidence>
<keyword evidence="7" id="KW-1003">Cell membrane</keyword>
<dbReference type="PANTHER" id="PTHR11910">
    <property type="entry name" value="ATP SYNTHASE DELTA CHAIN"/>
    <property type="match status" value="1"/>
</dbReference>
<keyword evidence="7" id="KW-0139">CF(1)</keyword>
<comment type="similarity">
    <text evidence="7">Belongs to the ATPase delta chain family.</text>
</comment>
<keyword evidence="9" id="KW-1185">Reference proteome</keyword>
<dbReference type="GO" id="GO:0045259">
    <property type="term" value="C:proton-transporting ATP synthase complex"/>
    <property type="evidence" value="ECO:0007669"/>
    <property type="project" value="UniProtKB-KW"/>
</dbReference>
<evidence type="ECO:0000256" key="6">
    <source>
        <dbReference type="ARBA" id="ARBA00023310"/>
    </source>
</evidence>